<dbReference type="AlphaFoldDB" id="A0A2S5TFJ8"/>
<reference evidence="3 4" key="1">
    <citation type="submission" date="2018-02" db="EMBL/GenBank/DDBJ databases">
        <title>Genome sequencing of Solimonas sp. HR-BB.</title>
        <authorList>
            <person name="Lee Y."/>
            <person name="Jeon C.O."/>
        </authorList>
    </citation>
    <scope>NUCLEOTIDE SEQUENCE [LARGE SCALE GENOMIC DNA]</scope>
    <source>
        <strain evidence="3 4">HR-BB</strain>
    </source>
</reference>
<evidence type="ECO:0000259" key="1">
    <source>
        <dbReference type="Pfam" id="PF09828"/>
    </source>
</evidence>
<dbReference type="EMBL" id="PSNW01000006">
    <property type="protein sequence ID" value="PPE73755.1"/>
    <property type="molecule type" value="Genomic_DNA"/>
</dbReference>
<accession>A0A2S5TFJ8</accession>
<dbReference type="InterPro" id="IPR046858">
    <property type="entry name" value="ChrB_N"/>
</dbReference>
<dbReference type="Proteomes" id="UP000238220">
    <property type="component" value="Unassembled WGS sequence"/>
</dbReference>
<feature type="domain" description="ChrB N-terminal" evidence="2">
    <location>
        <begin position="15"/>
        <end position="153"/>
    </location>
</feature>
<organism evidence="3 4">
    <name type="scientific">Solimonas fluminis</name>
    <dbReference type="NCBI Taxonomy" id="2086571"/>
    <lineage>
        <taxon>Bacteria</taxon>
        <taxon>Pseudomonadati</taxon>
        <taxon>Pseudomonadota</taxon>
        <taxon>Gammaproteobacteria</taxon>
        <taxon>Nevskiales</taxon>
        <taxon>Nevskiaceae</taxon>
        <taxon>Solimonas</taxon>
    </lineage>
</organism>
<dbReference type="Pfam" id="PF20229">
    <property type="entry name" value="ChrB_N"/>
    <property type="match status" value="1"/>
</dbReference>
<evidence type="ECO:0000313" key="4">
    <source>
        <dbReference type="Proteomes" id="UP000238220"/>
    </source>
</evidence>
<name>A0A2S5TFJ8_9GAMM</name>
<dbReference type="OrthoDB" id="6605953at2"/>
<feature type="domain" description="ChrB C-terminal" evidence="1">
    <location>
        <begin position="171"/>
        <end position="297"/>
    </location>
</feature>
<sequence length="303" mass="34180">MLLIHQLPPKPDYSRVKVWRRLQALGAVAIKNSVYVLPGNEQTREDFQWLQKEIESLGGEATVCEARFVDGLSDEQLHGLFRAARDSDYVQIADEARELLELPAAPERRDELRHSLRRLQKRLAQVEALDYFGAQGRAAVTSLLRRLEAALADGTAPAAGGRLDQYRERTWVTRRDIRVDRMACAWLIRRAIDPQARFRFVEEADYRPEEGELGFDMASAEFTHEGDRCSFETLLQRFGLEEPALLAIGEIIHDLDLKDGKYGRDETAGIAALLAGIGSDGSDMERLERSAIVFDALRTGLSR</sequence>
<protein>
    <submittedName>
        <fullName evidence="3">ChrB protein</fullName>
    </submittedName>
</protein>
<keyword evidence="4" id="KW-1185">Reference proteome</keyword>
<gene>
    <name evidence="3" type="ORF">C3942_12675</name>
</gene>
<evidence type="ECO:0000313" key="3">
    <source>
        <dbReference type="EMBL" id="PPE73755.1"/>
    </source>
</evidence>
<dbReference type="Pfam" id="PF09828">
    <property type="entry name" value="ChrB_C"/>
    <property type="match status" value="1"/>
</dbReference>
<comment type="caution">
    <text evidence="3">The sequence shown here is derived from an EMBL/GenBank/DDBJ whole genome shotgun (WGS) entry which is preliminary data.</text>
</comment>
<proteinExistence type="predicted"/>
<evidence type="ECO:0000259" key="2">
    <source>
        <dbReference type="Pfam" id="PF20229"/>
    </source>
</evidence>
<dbReference type="InterPro" id="IPR018634">
    <property type="entry name" value="ChrB_C"/>
</dbReference>